<evidence type="ECO:0000256" key="2">
    <source>
        <dbReference type="ARBA" id="ARBA00013855"/>
    </source>
</evidence>
<comment type="similarity">
    <text evidence="1">Belongs to the MreC family.</text>
</comment>
<dbReference type="InterPro" id="IPR042175">
    <property type="entry name" value="Cell/Rod_MreC_2"/>
</dbReference>
<keyword evidence="3" id="KW-0133">Cell shape</keyword>
<dbReference type="Pfam" id="PF04085">
    <property type="entry name" value="MreC"/>
    <property type="match status" value="1"/>
</dbReference>
<feature type="domain" description="Rod shape-determining protein MreC beta-barrel core" evidence="6">
    <location>
        <begin position="115"/>
        <end position="262"/>
    </location>
</feature>
<evidence type="ECO:0000256" key="5">
    <source>
        <dbReference type="SAM" id="Phobius"/>
    </source>
</evidence>
<name>A0A9D1W9B6_9SPHI</name>
<feature type="transmembrane region" description="Helical" evidence="5">
    <location>
        <begin position="7"/>
        <end position="29"/>
    </location>
</feature>
<keyword evidence="5" id="KW-1133">Transmembrane helix</keyword>
<dbReference type="GO" id="GO:0008360">
    <property type="term" value="P:regulation of cell shape"/>
    <property type="evidence" value="ECO:0007669"/>
    <property type="project" value="UniProtKB-KW"/>
</dbReference>
<dbReference type="InterPro" id="IPR042177">
    <property type="entry name" value="Cell/Rod_1"/>
</dbReference>
<evidence type="ECO:0000313" key="7">
    <source>
        <dbReference type="EMBL" id="HIX54784.1"/>
    </source>
</evidence>
<gene>
    <name evidence="7" type="primary">mreC</name>
    <name evidence="7" type="ORF">H9853_07140</name>
</gene>
<dbReference type="PANTHER" id="PTHR34138:SF1">
    <property type="entry name" value="CELL SHAPE-DETERMINING PROTEIN MREC"/>
    <property type="match status" value="1"/>
</dbReference>
<dbReference type="AlphaFoldDB" id="A0A9D1W9B6"/>
<dbReference type="InterPro" id="IPR007221">
    <property type="entry name" value="MreC"/>
</dbReference>
<dbReference type="GO" id="GO:0005886">
    <property type="term" value="C:plasma membrane"/>
    <property type="evidence" value="ECO:0007669"/>
    <property type="project" value="TreeGrafter"/>
</dbReference>
<comment type="caution">
    <text evidence="7">The sequence shown here is derived from an EMBL/GenBank/DDBJ whole genome shotgun (WGS) entry which is preliminary data.</text>
</comment>
<dbReference type="Proteomes" id="UP000824156">
    <property type="component" value="Unassembled WGS sequence"/>
</dbReference>
<reference evidence="7" key="1">
    <citation type="journal article" date="2021" name="PeerJ">
        <title>Extensive microbial diversity within the chicken gut microbiome revealed by metagenomics and culture.</title>
        <authorList>
            <person name="Gilroy R."/>
            <person name="Ravi A."/>
            <person name="Getino M."/>
            <person name="Pursley I."/>
            <person name="Horton D.L."/>
            <person name="Alikhan N.F."/>
            <person name="Baker D."/>
            <person name="Gharbi K."/>
            <person name="Hall N."/>
            <person name="Watson M."/>
            <person name="Adriaenssens E.M."/>
            <person name="Foster-Nyarko E."/>
            <person name="Jarju S."/>
            <person name="Secka A."/>
            <person name="Antonio M."/>
            <person name="Oren A."/>
            <person name="Chaudhuri R.R."/>
            <person name="La Ragione R."/>
            <person name="Hildebrand F."/>
            <person name="Pallen M.J."/>
        </authorList>
    </citation>
    <scope>NUCLEOTIDE SEQUENCE</scope>
    <source>
        <strain evidence="7">1719</strain>
    </source>
</reference>
<dbReference type="Gene3D" id="2.40.10.340">
    <property type="entry name" value="Rod shape-determining protein MreC, domain 1"/>
    <property type="match status" value="1"/>
</dbReference>
<dbReference type="NCBIfam" id="NF010532">
    <property type="entry name" value="PRK13922.9-3"/>
    <property type="match status" value="1"/>
</dbReference>
<evidence type="ECO:0000313" key="8">
    <source>
        <dbReference type="Proteomes" id="UP000824156"/>
    </source>
</evidence>
<dbReference type="InterPro" id="IPR055342">
    <property type="entry name" value="MreC_beta-barrel_core"/>
</dbReference>
<reference evidence="7" key="2">
    <citation type="submission" date="2021-04" db="EMBL/GenBank/DDBJ databases">
        <authorList>
            <person name="Gilroy R."/>
        </authorList>
    </citation>
    <scope>NUCLEOTIDE SEQUENCE</scope>
    <source>
        <strain evidence="7">1719</strain>
    </source>
</reference>
<evidence type="ECO:0000256" key="3">
    <source>
        <dbReference type="ARBA" id="ARBA00022960"/>
    </source>
</evidence>
<protein>
    <recommendedName>
        <fullName evidence="2">Cell shape-determining protein MreC</fullName>
    </recommendedName>
    <alternativeName>
        <fullName evidence="4">Cell shape protein MreC</fullName>
    </alternativeName>
</protein>
<keyword evidence="5" id="KW-0812">Transmembrane</keyword>
<dbReference type="Gene3D" id="2.40.10.350">
    <property type="entry name" value="Rod shape-determining protein MreC, domain 2"/>
    <property type="match status" value="1"/>
</dbReference>
<dbReference type="PANTHER" id="PTHR34138">
    <property type="entry name" value="CELL SHAPE-DETERMINING PROTEIN MREC"/>
    <property type="match status" value="1"/>
</dbReference>
<proteinExistence type="inferred from homology"/>
<accession>A0A9D1W9B6</accession>
<evidence type="ECO:0000259" key="6">
    <source>
        <dbReference type="Pfam" id="PF04085"/>
    </source>
</evidence>
<keyword evidence="5" id="KW-0472">Membrane</keyword>
<organism evidence="7 8">
    <name type="scientific">Candidatus Sphingobacterium stercoripullorum</name>
    <dbReference type="NCBI Taxonomy" id="2838759"/>
    <lineage>
        <taxon>Bacteria</taxon>
        <taxon>Pseudomonadati</taxon>
        <taxon>Bacteroidota</taxon>
        <taxon>Sphingobacteriia</taxon>
        <taxon>Sphingobacteriales</taxon>
        <taxon>Sphingobacteriaceae</taxon>
        <taxon>Sphingobacterium</taxon>
    </lineage>
</organism>
<sequence length="279" mass="31790">MKNLWHFFIRFNAVIWFLLFFIFALILVIRNNEYQKSYFINSSNEIVGSFYKELNYWKGYLALDKVNQELVEENALLHKKLAQYNLLDTTSVSKDIIQVDSLDSARYLFIPAKIANNSIKQKNNYITLSKGRKHGIQEGMGVISSTGIVGFVLKTSPNFSTVQSLLHTDTRVSVTIDSLGVFGSLVWGDNQSSNHAYIREVPSHVLVNKGQKVFTSGFSTFPEGIQVGIIEEVEKSQEDSFLRIKIKLSNDFATLARVYVVEDLKEDEQQELEELQNNG</sequence>
<dbReference type="EMBL" id="DXEZ01000200">
    <property type="protein sequence ID" value="HIX54784.1"/>
    <property type="molecule type" value="Genomic_DNA"/>
</dbReference>
<evidence type="ECO:0000256" key="4">
    <source>
        <dbReference type="ARBA" id="ARBA00032089"/>
    </source>
</evidence>
<evidence type="ECO:0000256" key="1">
    <source>
        <dbReference type="ARBA" id="ARBA00009369"/>
    </source>
</evidence>